<dbReference type="Gene3D" id="1.20.1550.10">
    <property type="entry name" value="DsbB-like"/>
    <property type="match status" value="1"/>
</dbReference>
<evidence type="ECO:0000256" key="3">
    <source>
        <dbReference type="ARBA" id="ARBA00022692"/>
    </source>
</evidence>
<dbReference type="Proteomes" id="UP000217076">
    <property type="component" value="Unassembled WGS sequence"/>
</dbReference>
<sequence length="169" mass="17416">MSHLLNRLTPRRGLLLIGLVSALALGGALVAQHFFGLRPCTLCHYQRIPHATLVVLGGLGGLLPLGLSTRRWLLAVGCLVALVGLGLAGWHVGVEQHWWAGTASCQAGGAQATSLADLRAQLAAGPAQPACDEITWSLFGLTMAGYNVLVFSALALLAGALAGGAPRPK</sequence>
<dbReference type="Pfam" id="PF02600">
    <property type="entry name" value="DsbB"/>
    <property type="match status" value="1"/>
</dbReference>
<proteinExistence type="predicted"/>
<dbReference type="GO" id="GO:0006457">
    <property type="term" value="P:protein folding"/>
    <property type="evidence" value="ECO:0007669"/>
    <property type="project" value="InterPro"/>
</dbReference>
<dbReference type="PIRSF" id="PIRSF033913">
    <property type="entry name" value="S-S_format_DsbB"/>
    <property type="match status" value="1"/>
</dbReference>
<evidence type="ECO:0000313" key="8">
    <source>
        <dbReference type="Proteomes" id="UP000217076"/>
    </source>
</evidence>
<keyword evidence="4 6" id="KW-1133">Transmembrane helix</keyword>
<organism evidence="7 8">
    <name type="scientific">Roseospirillum parvum</name>
    <dbReference type="NCBI Taxonomy" id="83401"/>
    <lineage>
        <taxon>Bacteria</taxon>
        <taxon>Pseudomonadati</taxon>
        <taxon>Pseudomonadota</taxon>
        <taxon>Alphaproteobacteria</taxon>
        <taxon>Rhodospirillales</taxon>
        <taxon>Rhodospirillaceae</taxon>
        <taxon>Roseospirillum</taxon>
    </lineage>
</organism>
<dbReference type="InterPro" id="IPR023380">
    <property type="entry name" value="DsbB-like_sf"/>
</dbReference>
<dbReference type="GO" id="GO:0005886">
    <property type="term" value="C:plasma membrane"/>
    <property type="evidence" value="ECO:0007669"/>
    <property type="project" value="UniProtKB-SubCell"/>
</dbReference>
<dbReference type="InterPro" id="IPR003752">
    <property type="entry name" value="DiS_bond_form_DsbB/BdbC"/>
</dbReference>
<comment type="subcellular location">
    <subcellularLocation>
        <location evidence="1">Cell membrane</location>
        <topology evidence="1">Multi-pass membrane protein</topology>
    </subcellularLocation>
</comment>
<protein>
    <submittedName>
        <fullName evidence="7">Disulfide bond formation protein DsbB</fullName>
    </submittedName>
</protein>
<dbReference type="OrthoDB" id="9808637at2"/>
<keyword evidence="5 6" id="KW-0472">Membrane</keyword>
<feature type="transmembrane region" description="Helical" evidence="6">
    <location>
        <begin position="72"/>
        <end position="92"/>
    </location>
</feature>
<dbReference type="PANTHER" id="PTHR36570:SF3">
    <property type="entry name" value="DISULFIDE BOND FORMATION PROTEIN B"/>
    <property type="match status" value="1"/>
</dbReference>
<evidence type="ECO:0000256" key="2">
    <source>
        <dbReference type="ARBA" id="ARBA00022475"/>
    </source>
</evidence>
<dbReference type="AlphaFoldDB" id="A0A1G7Z5X9"/>
<keyword evidence="3 6" id="KW-0812">Transmembrane</keyword>
<dbReference type="PANTHER" id="PTHR36570">
    <property type="entry name" value="DISULFIDE BOND FORMATION PROTEIN B"/>
    <property type="match status" value="1"/>
</dbReference>
<keyword evidence="2" id="KW-1003">Cell membrane</keyword>
<keyword evidence="8" id="KW-1185">Reference proteome</keyword>
<dbReference type="RefSeq" id="WP_092617527.1">
    <property type="nucleotide sequence ID" value="NZ_FNCV01000004.1"/>
</dbReference>
<evidence type="ECO:0000256" key="4">
    <source>
        <dbReference type="ARBA" id="ARBA00022989"/>
    </source>
</evidence>
<name>A0A1G7Z5X9_9PROT</name>
<evidence type="ECO:0000256" key="6">
    <source>
        <dbReference type="SAM" id="Phobius"/>
    </source>
</evidence>
<feature type="transmembrane region" description="Helical" evidence="6">
    <location>
        <begin position="47"/>
        <end position="65"/>
    </location>
</feature>
<feature type="transmembrane region" description="Helical" evidence="6">
    <location>
        <begin position="144"/>
        <end position="165"/>
    </location>
</feature>
<reference evidence="8" key="1">
    <citation type="submission" date="2016-10" db="EMBL/GenBank/DDBJ databases">
        <authorList>
            <person name="Varghese N."/>
            <person name="Submissions S."/>
        </authorList>
    </citation>
    <scope>NUCLEOTIDE SEQUENCE [LARGE SCALE GENOMIC DNA]</scope>
    <source>
        <strain evidence="8">930I</strain>
    </source>
</reference>
<evidence type="ECO:0000256" key="1">
    <source>
        <dbReference type="ARBA" id="ARBA00004651"/>
    </source>
</evidence>
<evidence type="ECO:0000313" key="7">
    <source>
        <dbReference type="EMBL" id="SDH03995.1"/>
    </source>
</evidence>
<dbReference type="InterPro" id="IPR050183">
    <property type="entry name" value="DsbB"/>
</dbReference>
<dbReference type="GO" id="GO:0015035">
    <property type="term" value="F:protein-disulfide reductase activity"/>
    <property type="evidence" value="ECO:0007669"/>
    <property type="project" value="InterPro"/>
</dbReference>
<gene>
    <name evidence="7" type="ORF">SAMN05421742_10410</name>
</gene>
<dbReference type="STRING" id="83401.SAMN05421742_10410"/>
<evidence type="ECO:0000256" key="5">
    <source>
        <dbReference type="ARBA" id="ARBA00023136"/>
    </source>
</evidence>
<dbReference type="InterPro" id="IPR024199">
    <property type="entry name" value="Uncharacterised_DsbB"/>
</dbReference>
<dbReference type="SUPFAM" id="SSF158442">
    <property type="entry name" value="DsbB-like"/>
    <property type="match status" value="1"/>
</dbReference>
<dbReference type="EMBL" id="FNCV01000004">
    <property type="protein sequence ID" value="SDH03995.1"/>
    <property type="molecule type" value="Genomic_DNA"/>
</dbReference>
<accession>A0A1G7Z5X9</accession>